<proteinExistence type="predicted"/>
<gene>
    <name evidence="1" type="ORF">LCGC14_0438400</name>
</gene>
<dbReference type="EMBL" id="LAZR01000420">
    <property type="protein sequence ID" value="KKN69740.1"/>
    <property type="molecule type" value="Genomic_DNA"/>
</dbReference>
<protein>
    <submittedName>
        <fullName evidence="1">Uncharacterized protein</fullName>
    </submittedName>
</protein>
<evidence type="ECO:0000313" key="1">
    <source>
        <dbReference type="EMBL" id="KKN69740.1"/>
    </source>
</evidence>
<organism evidence="1">
    <name type="scientific">marine sediment metagenome</name>
    <dbReference type="NCBI Taxonomy" id="412755"/>
    <lineage>
        <taxon>unclassified sequences</taxon>
        <taxon>metagenomes</taxon>
        <taxon>ecological metagenomes</taxon>
    </lineage>
</organism>
<sequence>MADKPILFSASMVRALLDGRKTQTRRVLKIKGYKGFFQFGVSDTKGYDWTFRRADHVWEDYEHDKMLGMLRIQSRDRLYVREHWKSDLIYDDLSPSQMGGEEPVHYCADGSEQTWGWPNQAAWGRFRQGMHMPRWASRLTLTVTDARVQRLQDIIEADAIDEGCRPFFDENDPHIHKGPNGTEHEMMPLKGPVDAFHKLWNSLHGPDAWDVNPWLVAYSFDVHRGNIDQMQDT</sequence>
<dbReference type="AlphaFoldDB" id="A0A0F9SL84"/>
<reference evidence="1" key="1">
    <citation type="journal article" date="2015" name="Nature">
        <title>Complex archaea that bridge the gap between prokaryotes and eukaryotes.</title>
        <authorList>
            <person name="Spang A."/>
            <person name="Saw J.H."/>
            <person name="Jorgensen S.L."/>
            <person name="Zaremba-Niedzwiedzka K."/>
            <person name="Martijn J."/>
            <person name="Lind A.E."/>
            <person name="van Eijk R."/>
            <person name="Schleper C."/>
            <person name="Guy L."/>
            <person name="Ettema T.J."/>
        </authorList>
    </citation>
    <scope>NUCLEOTIDE SEQUENCE</scope>
</reference>
<name>A0A0F9SL84_9ZZZZ</name>
<accession>A0A0F9SL84</accession>
<comment type="caution">
    <text evidence="1">The sequence shown here is derived from an EMBL/GenBank/DDBJ whole genome shotgun (WGS) entry which is preliminary data.</text>
</comment>